<keyword evidence="1" id="KW-0472">Membrane</keyword>
<keyword evidence="3" id="KW-1185">Reference proteome</keyword>
<keyword evidence="1" id="KW-0812">Transmembrane</keyword>
<keyword evidence="1" id="KW-1133">Transmembrane helix</keyword>
<organism evidence="2 3">
    <name type="scientific">Legionella drozanskii LLAP-1</name>
    <dbReference type="NCBI Taxonomy" id="1212489"/>
    <lineage>
        <taxon>Bacteria</taxon>
        <taxon>Pseudomonadati</taxon>
        <taxon>Pseudomonadota</taxon>
        <taxon>Gammaproteobacteria</taxon>
        <taxon>Legionellales</taxon>
        <taxon>Legionellaceae</taxon>
        <taxon>Legionella</taxon>
    </lineage>
</organism>
<accession>A0A0W0SVC2</accession>
<protein>
    <submittedName>
        <fullName evidence="2">Uncharacterized protein</fullName>
    </submittedName>
</protein>
<dbReference type="PATRIC" id="fig|1212489.4.peg.997"/>
<comment type="caution">
    <text evidence="2">The sequence shown here is derived from an EMBL/GenBank/DDBJ whole genome shotgun (WGS) entry which is preliminary data.</text>
</comment>
<proteinExistence type="predicted"/>
<sequence>MSIFKSTFDAIGTGAGVAWPSFGILSSALSLGIGGAAMAALGSVCCGLFLLVGMRVFYLAYKKSRLEESQLNKKLTIHLSRFIDQLHDCYLNREEQMDFYTYLSHFDLNDSDRQLNLQVQFLEFVKKNAPKFFRKYDQFSPEKRLAKIEEIISDFLNSSDFEKNIKSLANDELLDGAFLSFVGVFGASSGATSGIIGVLAGVGLFSGFAAVPVLASIVLTTALLLAICGTVVSIHSSFEKNKKTQIYKNFKAFNCDFAAELTLGDAQEREKQLQEASVYEAPAAQRDWRSTGAKTPEVARVRETLFHPRSTSQQDHLPSIVRCSPQLN</sequence>
<dbReference type="RefSeq" id="WP_058495281.1">
    <property type="nucleotide sequence ID" value="NZ_CAAAIU010000011.1"/>
</dbReference>
<evidence type="ECO:0000313" key="3">
    <source>
        <dbReference type="Proteomes" id="UP000054736"/>
    </source>
</evidence>
<dbReference type="OrthoDB" id="5653342at2"/>
<name>A0A0W0SVC2_9GAMM</name>
<evidence type="ECO:0000313" key="2">
    <source>
        <dbReference type="EMBL" id="KTC87334.1"/>
    </source>
</evidence>
<gene>
    <name evidence="2" type="ORF">Ldro_0953</name>
</gene>
<dbReference type="AlphaFoldDB" id="A0A0W0SVC2"/>
<feature type="transmembrane region" description="Helical" evidence="1">
    <location>
        <begin position="39"/>
        <end position="61"/>
    </location>
</feature>
<feature type="transmembrane region" description="Helical" evidence="1">
    <location>
        <begin position="208"/>
        <end position="234"/>
    </location>
</feature>
<dbReference type="STRING" id="1212489.Ldro_0953"/>
<evidence type="ECO:0000256" key="1">
    <source>
        <dbReference type="SAM" id="Phobius"/>
    </source>
</evidence>
<dbReference type="Proteomes" id="UP000054736">
    <property type="component" value="Unassembled WGS sequence"/>
</dbReference>
<reference evidence="2 3" key="1">
    <citation type="submission" date="2015-11" db="EMBL/GenBank/DDBJ databases">
        <title>Genomic analysis of 38 Legionella species identifies large and diverse effector repertoires.</title>
        <authorList>
            <person name="Burstein D."/>
            <person name="Amaro F."/>
            <person name="Zusman T."/>
            <person name="Lifshitz Z."/>
            <person name="Cohen O."/>
            <person name="Gilbert J.A."/>
            <person name="Pupko T."/>
            <person name="Shuman H.A."/>
            <person name="Segal G."/>
        </authorList>
    </citation>
    <scope>NUCLEOTIDE SEQUENCE [LARGE SCALE GENOMIC DNA]</scope>
    <source>
        <strain evidence="2 3">ATCC 700990</strain>
    </source>
</reference>
<dbReference type="EMBL" id="LNXY01000020">
    <property type="protein sequence ID" value="KTC87334.1"/>
    <property type="molecule type" value="Genomic_DNA"/>
</dbReference>
<feature type="transmembrane region" description="Helical" evidence="1">
    <location>
        <begin position="176"/>
        <end position="202"/>
    </location>
</feature>